<dbReference type="Pfam" id="PF00702">
    <property type="entry name" value="Hydrolase"/>
    <property type="match status" value="1"/>
</dbReference>
<dbReference type="OrthoDB" id="367448at2"/>
<dbReference type="Gene3D" id="3.40.50.1000">
    <property type="entry name" value="HAD superfamily/HAD-like"/>
    <property type="match status" value="1"/>
</dbReference>
<dbReference type="PANTHER" id="PTHR46470:SF4">
    <property type="entry name" value="5-AMINO-6-(5-PHOSPHO-D-RIBITYLAMINO)URACIL PHOSPHATASE YIGB"/>
    <property type="match status" value="1"/>
</dbReference>
<keyword evidence="2" id="KW-0378">Hydrolase</keyword>
<dbReference type="RefSeq" id="WP_126753484.1">
    <property type="nucleotide sequence ID" value="NZ_PIPY01000001.1"/>
</dbReference>
<keyword evidence="5" id="KW-1185">Reference proteome</keyword>
<dbReference type="InterPro" id="IPR006439">
    <property type="entry name" value="HAD-SF_hydro_IA"/>
</dbReference>
<comment type="cofactor">
    <cofactor evidence="1">
        <name>Mg(2+)</name>
        <dbReference type="ChEBI" id="CHEBI:18420"/>
    </cofactor>
</comment>
<keyword evidence="3" id="KW-0460">Magnesium</keyword>
<dbReference type="PANTHER" id="PTHR46470">
    <property type="entry name" value="N-ACYLNEURAMINATE-9-PHOSPHATASE"/>
    <property type="match status" value="1"/>
</dbReference>
<name>A0A432YR64_9GAMM</name>
<proteinExistence type="predicted"/>
<gene>
    <name evidence="4" type="ORF">CWI71_01505</name>
</gene>
<evidence type="ECO:0000256" key="1">
    <source>
        <dbReference type="ARBA" id="ARBA00001946"/>
    </source>
</evidence>
<reference evidence="5" key="1">
    <citation type="journal article" date="2018" name="Front. Microbiol.">
        <title>Genome-Based Analysis Reveals the Taxonomy and Diversity of the Family Idiomarinaceae.</title>
        <authorList>
            <person name="Liu Y."/>
            <person name="Lai Q."/>
            <person name="Shao Z."/>
        </authorList>
    </citation>
    <scope>NUCLEOTIDE SEQUENCE [LARGE SCALE GENOMIC DNA]</scope>
    <source>
        <strain evidence="5">CVS-6</strain>
    </source>
</reference>
<dbReference type="AlphaFoldDB" id="A0A432YR64"/>
<dbReference type="SUPFAM" id="SSF56784">
    <property type="entry name" value="HAD-like"/>
    <property type="match status" value="1"/>
</dbReference>
<accession>A0A432YR64</accession>
<sequence length="238" mass="27049">MQFYRRPQPVAAISFDLDDTLYDNFPVMQQAEAEGYRALCERFPQAQQWTQQQWAQRRWQLMQSDAELGSDMTALRLETIRRGLCELGLSDSQARSGADEVFAVFLEHRNRVQVPPASHELLRALGERYPLVAISNGNVDTGVIGLKDYFDWVVQPAKGVRGKPHSDMFAAVEKRYPKLPASAWLHVGDSPLADILGAQRMGWQTAWFRQGLYSGDSLEVLPTLAFDALPQLQQWLLR</sequence>
<dbReference type="Proteomes" id="UP000288259">
    <property type="component" value="Unassembled WGS sequence"/>
</dbReference>
<dbReference type="InterPro" id="IPR036412">
    <property type="entry name" value="HAD-like_sf"/>
</dbReference>
<dbReference type="InterPro" id="IPR023214">
    <property type="entry name" value="HAD_sf"/>
</dbReference>
<protein>
    <submittedName>
        <fullName evidence="4">Phosphoesterase</fullName>
    </submittedName>
</protein>
<evidence type="ECO:0000313" key="5">
    <source>
        <dbReference type="Proteomes" id="UP000288259"/>
    </source>
</evidence>
<dbReference type="NCBIfam" id="TIGR01549">
    <property type="entry name" value="HAD-SF-IA-v1"/>
    <property type="match status" value="1"/>
</dbReference>
<dbReference type="InterPro" id="IPR051400">
    <property type="entry name" value="HAD-like_hydrolase"/>
</dbReference>
<dbReference type="SFLD" id="SFLDS00003">
    <property type="entry name" value="Haloacid_Dehalogenase"/>
    <property type="match status" value="1"/>
</dbReference>
<evidence type="ECO:0000256" key="2">
    <source>
        <dbReference type="ARBA" id="ARBA00022801"/>
    </source>
</evidence>
<organism evidence="4 5">
    <name type="scientific">Pseudidiomarina insulisalsae</name>
    <dbReference type="NCBI Taxonomy" id="575789"/>
    <lineage>
        <taxon>Bacteria</taxon>
        <taxon>Pseudomonadati</taxon>
        <taxon>Pseudomonadota</taxon>
        <taxon>Gammaproteobacteria</taxon>
        <taxon>Alteromonadales</taxon>
        <taxon>Idiomarinaceae</taxon>
        <taxon>Pseudidiomarina</taxon>
    </lineage>
</organism>
<dbReference type="Gene3D" id="1.20.120.1600">
    <property type="match status" value="1"/>
</dbReference>
<evidence type="ECO:0000313" key="4">
    <source>
        <dbReference type="EMBL" id="RUO63766.1"/>
    </source>
</evidence>
<dbReference type="SFLD" id="SFLDG01129">
    <property type="entry name" value="C1.5:_HAD__Beta-PGM__Phosphata"/>
    <property type="match status" value="1"/>
</dbReference>
<dbReference type="GO" id="GO:0009231">
    <property type="term" value="P:riboflavin biosynthetic process"/>
    <property type="evidence" value="ECO:0007669"/>
    <property type="project" value="TreeGrafter"/>
</dbReference>
<comment type="caution">
    <text evidence="4">The sequence shown here is derived from an EMBL/GenBank/DDBJ whole genome shotgun (WGS) entry which is preliminary data.</text>
</comment>
<evidence type="ECO:0000256" key="3">
    <source>
        <dbReference type="ARBA" id="ARBA00022842"/>
    </source>
</evidence>
<dbReference type="EMBL" id="PIPY01000001">
    <property type="protein sequence ID" value="RUO63766.1"/>
    <property type="molecule type" value="Genomic_DNA"/>
</dbReference>
<dbReference type="GO" id="GO:0016787">
    <property type="term" value="F:hydrolase activity"/>
    <property type="evidence" value="ECO:0007669"/>
    <property type="project" value="UniProtKB-KW"/>
</dbReference>